<keyword evidence="2" id="KW-1185">Reference proteome</keyword>
<organism evidence="1 2">
    <name type="scientific">Nostoc commune NIES-4072</name>
    <dbReference type="NCBI Taxonomy" id="2005467"/>
    <lineage>
        <taxon>Bacteria</taxon>
        <taxon>Bacillati</taxon>
        <taxon>Cyanobacteriota</taxon>
        <taxon>Cyanophyceae</taxon>
        <taxon>Nostocales</taxon>
        <taxon>Nostocaceae</taxon>
        <taxon>Nostoc</taxon>
    </lineage>
</organism>
<evidence type="ECO:0000313" key="1">
    <source>
        <dbReference type="EMBL" id="GBG17157.1"/>
    </source>
</evidence>
<protein>
    <submittedName>
        <fullName evidence="1">Dynamin family protein</fullName>
    </submittedName>
</protein>
<dbReference type="EMBL" id="BDUD01000001">
    <property type="protein sequence ID" value="GBG17157.1"/>
    <property type="molecule type" value="Genomic_DNA"/>
</dbReference>
<comment type="caution">
    <text evidence="1">The sequence shown here is derived from an EMBL/GenBank/DDBJ whole genome shotgun (WGS) entry which is preliminary data.</text>
</comment>
<evidence type="ECO:0000313" key="2">
    <source>
        <dbReference type="Proteomes" id="UP000245124"/>
    </source>
</evidence>
<reference evidence="1 2" key="1">
    <citation type="submission" date="2017-06" db="EMBL/GenBank/DDBJ databases">
        <title>Genome sequencing of cyanobaciteial culture collection at National Institute for Environmental Studies (NIES).</title>
        <authorList>
            <person name="Hirose Y."/>
            <person name="Shimura Y."/>
            <person name="Fujisawa T."/>
            <person name="Nakamura Y."/>
            <person name="Kawachi M."/>
        </authorList>
    </citation>
    <scope>NUCLEOTIDE SEQUENCE [LARGE SCALE GENOMIC DNA]</scope>
    <source>
        <strain evidence="1 2">NIES-4072</strain>
    </source>
</reference>
<proteinExistence type="predicted"/>
<name>A0A2R5FF79_NOSCO</name>
<sequence length="83" mass="9691">MREIPCVLKYGIQKRVVCRYKDEREEEIPFEQYQLKATISEDAVLGCLSDELAHDEIDEIVGSVFADRTCKIVYWSMSMVIEQ</sequence>
<dbReference type="AlphaFoldDB" id="A0A2R5FF79"/>
<dbReference type="Proteomes" id="UP000245124">
    <property type="component" value="Unassembled WGS sequence"/>
</dbReference>
<gene>
    <name evidence="1" type="ORF">NIES4072_08060</name>
</gene>
<accession>A0A2R5FF79</accession>